<dbReference type="GeneID" id="104715898"/>
<dbReference type="Proteomes" id="UP000694864">
    <property type="component" value="Chromosome 9"/>
</dbReference>
<evidence type="ECO:0000259" key="2">
    <source>
        <dbReference type="SMART" id="SM00256"/>
    </source>
</evidence>
<proteinExistence type="predicted"/>
<dbReference type="CDD" id="cd22152">
    <property type="entry name" value="F-box_AtAFR-like"/>
    <property type="match status" value="1"/>
</dbReference>
<keyword evidence="3" id="KW-1185">Reference proteome</keyword>
<evidence type="ECO:0000313" key="3">
    <source>
        <dbReference type="Proteomes" id="UP000694864"/>
    </source>
</evidence>
<evidence type="ECO:0000313" key="4">
    <source>
        <dbReference type="RefSeq" id="XP_010431567.1"/>
    </source>
</evidence>
<dbReference type="RefSeq" id="XP_010431567.1">
    <property type="nucleotide sequence ID" value="XM_010433265.2"/>
</dbReference>
<dbReference type="SUPFAM" id="SSF117281">
    <property type="entry name" value="Kelch motif"/>
    <property type="match status" value="1"/>
</dbReference>
<dbReference type="InterPro" id="IPR006652">
    <property type="entry name" value="Kelch_1"/>
</dbReference>
<dbReference type="InterPro" id="IPR057499">
    <property type="entry name" value="Kelch_FKB95"/>
</dbReference>
<evidence type="ECO:0000256" key="1">
    <source>
        <dbReference type="SAM" id="MobiDB-lite"/>
    </source>
</evidence>
<feature type="compositionally biased region" description="Polar residues" evidence="1">
    <location>
        <begin position="1"/>
        <end position="11"/>
    </location>
</feature>
<reference evidence="3" key="1">
    <citation type="journal article" date="2014" name="Nat. Commun.">
        <title>The emerging biofuel crop Camelina sativa retains a highly undifferentiated hexaploid genome structure.</title>
        <authorList>
            <person name="Kagale S."/>
            <person name="Koh C."/>
            <person name="Nixon J."/>
            <person name="Bollina V."/>
            <person name="Clarke W.E."/>
            <person name="Tuteja R."/>
            <person name="Spillane C."/>
            <person name="Robinson S.J."/>
            <person name="Links M.G."/>
            <person name="Clarke C."/>
            <person name="Higgins E.E."/>
            <person name="Huebert T."/>
            <person name="Sharpe A.G."/>
            <person name="Parkin I.A."/>
        </authorList>
    </citation>
    <scope>NUCLEOTIDE SEQUENCE [LARGE SCALE GENOMIC DNA]</scope>
    <source>
        <strain evidence="3">cv. DH55</strain>
    </source>
</reference>
<dbReference type="PANTHER" id="PTHR24414:SF184">
    <property type="entry name" value="GALACTOSE OXIDASE_KELCH REPEAT SUPERFAMILY PROTEIN"/>
    <property type="match status" value="1"/>
</dbReference>
<dbReference type="SMART" id="SM00612">
    <property type="entry name" value="Kelch"/>
    <property type="match status" value="2"/>
</dbReference>
<name>A0ABM0TUB9_CAMSA</name>
<dbReference type="InterPro" id="IPR050354">
    <property type="entry name" value="F-box/kelch-repeat_ARATH"/>
</dbReference>
<organism evidence="3 4">
    <name type="scientific">Camelina sativa</name>
    <name type="common">False flax</name>
    <name type="synonym">Myagrum sativum</name>
    <dbReference type="NCBI Taxonomy" id="90675"/>
    <lineage>
        <taxon>Eukaryota</taxon>
        <taxon>Viridiplantae</taxon>
        <taxon>Streptophyta</taxon>
        <taxon>Embryophyta</taxon>
        <taxon>Tracheophyta</taxon>
        <taxon>Spermatophyta</taxon>
        <taxon>Magnoliopsida</taxon>
        <taxon>eudicotyledons</taxon>
        <taxon>Gunneridae</taxon>
        <taxon>Pentapetalae</taxon>
        <taxon>rosids</taxon>
        <taxon>malvids</taxon>
        <taxon>Brassicales</taxon>
        <taxon>Brassicaceae</taxon>
        <taxon>Camelineae</taxon>
        <taxon>Camelina</taxon>
    </lineage>
</organism>
<accession>A0ABM0TUB9</accession>
<dbReference type="SMART" id="SM00256">
    <property type="entry name" value="FBOX"/>
    <property type="match status" value="1"/>
</dbReference>
<reference evidence="4" key="2">
    <citation type="submission" date="2025-08" db="UniProtKB">
        <authorList>
            <consortium name="RefSeq"/>
        </authorList>
    </citation>
    <scope>IDENTIFICATION</scope>
    <source>
        <tissue evidence="4">Leaf</tissue>
    </source>
</reference>
<dbReference type="Pfam" id="PF25210">
    <property type="entry name" value="Kelch_FKB95"/>
    <property type="match status" value="1"/>
</dbReference>
<dbReference type="InterPro" id="IPR015915">
    <property type="entry name" value="Kelch-typ_b-propeller"/>
</dbReference>
<sequence length="432" mass="48291">MSTSNSNSITNQPQPQPQPPQENTHRASLSSFVSRLLTGLLSVFLLPCRRALSFISGNPKPCEIVSSATALPTDDQSSYSLFSSFPDDIVLNCLARVPRRYYPTISGVSRHFRSLVRSPELADIRSLVSRDNVIFYVCFMEYYTSLEKCHWFTLNPNDKETGGILNSVEVLSKEMLYSTSSVSIGYKIYFVGGSSLNPSSGLWIFDSWSGQLCEGPRMKVARSRPGVAVIDEKIYVMGGCYIDEIQVEEVFDPKTQTWDTGPYKMRPYRGINVAEVVALEGKVYCMMSFTSGNHIIYDPKDCSCETFKTVTNEAIWRRGALCVINSVIYYYNINRGIMWFDSKDKVWREVKGFDTLDKKDVMVGMADCNGKLGFLWGGPGAGSMADGIRGLWFAMIALDRSGVEIHATVERSHLVGSVPNSYGFWSCLSVSY</sequence>
<dbReference type="InterPro" id="IPR001810">
    <property type="entry name" value="F-box_dom"/>
</dbReference>
<dbReference type="PANTHER" id="PTHR24414">
    <property type="entry name" value="F-BOX/KELCH-REPEAT PROTEIN SKIP4"/>
    <property type="match status" value="1"/>
</dbReference>
<dbReference type="InterPro" id="IPR036047">
    <property type="entry name" value="F-box-like_dom_sf"/>
</dbReference>
<gene>
    <name evidence="4" type="primary">LOC104715898</name>
</gene>
<protein>
    <submittedName>
        <fullName evidence="4">F-box/kelch-repeat protein At2g22030-like</fullName>
    </submittedName>
</protein>
<dbReference type="Pfam" id="PF00646">
    <property type="entry name" value="F-box"/>
    <property type="match status" value="1"/>
</dbReference>
<dbReference type="SUPFAM" id="SSF81383">
    <property type="entry name" value="F-box domain"/>
    <property type="match status" value="1"/>
</dbReference>
<dbReference type="Gene3D" id="2.120.10.80">
    <property type="entry name" value="Kelch-type beta propeller"/>
    <property type="match status" value="1"/>
</dbReference>
<feature type="region of interest" description="Disordered" evidence="1">
    <location>
        <begin position="1"/>
        <end position="26"/>
    </location>
</feature>
<feature type="domain" description="F-box" evidence="2">
    <location>
        <begin position="85"/>
        <end position="125"/>
    </location>
</feature>